<keyword evidence="3" id="KW-0489">Methyltransferase</keyword>
<reference evidence="3 4" key="1">
    <citation type="submission" date="2016-09" db="EMBL/GenBank/DDBJ databases">
        <title>Draft genome sequence of the soil isolate, Lysinibacillus fusiformis M5, a potential hypoxanthine producer.</title>
        <authorList>
            <person name="Gallegos-Monterrosa R."/>
            <person name="Maroti G."/>
            <person name="Balint B."/>
            <person name="Kovacs A.T."/>
        </authorList>
    </citation>
    <scope>NUCLEOTIDE SEQUENCE [LARGE SCALE GENOMIC DNA]</scope>
    <source>
        <strain evidence="3 4">M5</strain>
    </source>
</reference>
<dbReference type="SUPFAM" id="SSF53335">
    <property type="entry name" value="S-adenosyl-L-methionine-dependent methyltransferases"/>
    <property type="match status" value="1"/>
</dbReference>
<evidence type="ECO:0000313" key="4">
    <source>
        <dbReference type="Proteomes" id="UP000094784"/>
    </source>
</evidence>
<dbReference type="EMBL" id="MECQ01000001">
    <property type="protein sequence ID" value="ODV56051.1"/>
    <property type="molecule type" value="Genomic_DNA"/>
</dbReference>
<dbReference type="Pfam" id="PF08241">
    <property type="entry name" value="Methyltransf_11"/>
    <property type="match status" value="1"/>
</dbReference>
<dbReference type="CDD" id="cd02440">
    <property type="entry name" value="AdoMet_MTases"/>
    <property type="match status" value="1"/>
</dbReference>
<evidence type="ECO:0000259" key="2">
    <source>
        <dbReference type="Pfam" id="PF08241"/>
    </source>
</evidence>
<dbReference type="InterPro" id="IPR029063">
    <property type="entry name" value="SAM-dependent_MTases_sf"/>
</dbReference>
<sequence>MSLLQSLIEQAKNPKGWIGSWMLRIMNIAHRGMNSWFIRQGAINDGDRVLDIGCGGGKTLRILSKLNPNGIIYGIDISAQAVRESIKMNEANVANGSMIVKEASVSKIPYEDQFFDAITAFQTHYFWPSLEHDVGEVWRVLKNGGKFIVIAEYYKMNYHMEAFQTPAAMKELLKQTGFQTVYISEKTSKGWLCITAIK</sequence>
<accession>A0A1E4R6H1</accession>
<dbReference type="GO" id="GO:0016126">
    <property type="term" value="P:sterol biosynthetic process"/>
    <property type="evidence" value="ECO:0007669"/>
    <property type="project" value="TreeGrafter"/>
</dbReference>
<dbReference type="GO" id="GO:0032259">
    <property type="term" value="P:methylation"/>
    <property type="evidence" value="ECO:0007669"/>
    <property type="project" value="UniProtKB-KW"/>
</dbReference>
<dbReference type="PANTHER" id="PTHR44068:SF1">
    <property type="entry name" value="HYPOTHETICAL LOC100005854"/>
    <property type="match status" value="1"/>
</dbReference>
<dbReference type="AlphaFoldDB" id="A0A1E4R6H1"/>
<evidence type="ECO:0000256" key="1">
    <source>
        <dbReference type="ARBA" id="ARBA00022679"/>
    </source>
</evidence>
<protein>
    <submittedName>
        <fullName evidence="3">SAM-dependent methyltransferase</fullName>
    </submittedName>
</protein>
<dbReference type="PANTHER" id="PTHR44068">
    <property type="entry name" value="ZGC:194242"/>
    <property type="match status" value="1"/>
</dbReference>
<dbReference type="Proteomes" id="UP000094784">
    <property type="component" value="Unassembled WGS sequence"/>
</dbReference>
<comment type="caution">
    <text evidence="3">The sequence shown here is derived from an EMBL/GenBank/DDBJ whole genome shotgun (WGS) entry which is preliminary data.</text>
</comment>
<dbReference type="OrthoDB" id="9795864at2"/>
<keyword evidence="1 3" id="KW-0808">Transferase</keyword>
<organism evidence="3 4">
    <name type="scientific">Lysinibacillus fusiformis</name>
    <dbReference type="NCBI Taxonomy" id="28031"/>
    <lineage>
        <taxon>Bacteria</taxon>
        <taxon>Bacillati</taxon>
        <taxon>Bacillota</taxon>
        <taxon>Bacilli</taxon>
        <taxon>Bacillales</taxon>
        <taxon>Bacillaceae</taxon>
        <taxon>Lysinibacillus</taxon>
    </lineage>
</organism>
<evidence type="ECO:0000313" key="3">
    <source>
        <dbReference type="EMBL" id="ODV56051.1"/>
    </source>
</evidence>
<name>A0A1E4R6H1_9BACI</name>
<dbReference type="RefSeq" id="WP_069481072.1">
    <property type="nucleotide sequence ID" value="NZ_KV766182.1"/>
</dbReference>
<feature type="domain" description="Methyltransferase type 11" evidence="2">
    <location>
        <begin position="50"/>
        <end position="149"/>
    </location>
</feature>
<proteinExistence type="predicted"/>
<dbReference type="GO" id="GO:0003838">
    <property type="term" value="F:sterol 24-C-methyltransferase activity"/>
    <property type="evidence" value="ECO:0007669"/>
    <property type="project" value="TreeGrafter"/>
</dbReference>
<dbReference type="Gene3D" id="3.40.50.150">
    <property type="entry name" value="Vaccinia Virus protein VP39"/>
    <property type="match status" value="1"/>
</dbReference>
<gene>
    <name evidence="3" type="ORF">BG258_09115</name>
</gene>
<dbReference type="InterPro" id="IPR013216">
    <property type="entry name" value="Methyltransf_11"/>
</dbReference>
<dbReference type="InterPro" id="IPR050447">
    <property type="entry name" value="Erg6_SMT_methyltransf"/>
</dbReference>